<accession>A0A371GCG0</accession>
<feature type="region of interest" description="Disordered" evidence="1">
    <location>
        <begin position="117"/>
        <end position="145"/>
    </location>
</feature>
<evidence type="ECO:0000256" key="1">
    <source>
        <dbReference type="SAM" id="MobiDB-lite"/>
    </source>
</evidence>
<dbReference type="Proteomes" id="UP000257109">
    <property type="component" value="Unassembled WGS sequence"/>
</dbReference>
<comment type="caution">
    <text evidence="2">The sequence shown here is derived from an EMBL/GenBank/DDBJ whole genome shotgun (WGS) entry which is preliminary data.</text>
</comment>
<reference evidence="2" key="1">
    <citation type="submission" date="2018-05" db="EMBL/GenBank/DDBJ databases">
        <title>Draft genome of Mucuna pruriens seed.</title>
        <authorList>
            <person name="Nnadi N.E."/>
            <person name="Vos R."/>
            <person name="Hasami M.H."/>
            <person name="Devisetty U.K."/>
            <person name="Aguiy J.C."/>
        </authorList>
    </citation>
    <scope>NUCLEOTIDE SEQUENCE [LARGE SCALE GENOMIC DNA]</scope>
    <source>
        <strain evidence="2">JCA_2017</strain>
    </source>
</reference>
<name>A0A371GCG0_MUCPR</name>
<keyword evidence="3" id="KW-1185">Reference proteome</keyword>
<dbReference type="AlphaFoldDB" id="A0A371GCG0"/>
<protein>
    <recommendedName>
        <fullName evidence="4">Retrotransposon gag domain-containing protein</fullName>
    </recommendedName>
</protein>
<dbReference type="EMBL" id="QJKJ01006001">
    <property type="protein sequence ID" value="RDX88247.1"/>
    <property type="molecule type" value="Genomic_DNA"/>
</dbReference>
<gene>
    <name evidence="2" type="ORF">CR513_30185</name>
</gene>
<evidence type="ECO:0000313" key="3">
    <source>
        <dbReference type="Proteomes" id="UP000257109"/>
    </source>
</evidence>
<sequence>MEEIRARAEKHYERRKSERKAERKEVKLAGKAREDRRPMLAKPHEQTQRFTPLNEKRAQIMHEICHTSLLEEARGKMMGKEKSSWCDFHRAFDHTTEDCWGLKTQIEKLVQNGHLDSYTQGRDSYRPAGAKQRERSISRQRTPVHRGTISTISGGRIASPWAGSNRVGVGVSDGRVQTILTGANTTHLGKRELTPIITFDDRDMRGRASCQDELMVISMGAVGYRVESVLID</sequence>
<feature type="non-terminal residue" evidence="2">
    <location>
        <position position="1"/>
    </location>
</feature>
<proteinExistence type="predicted"/>
<feature type="region of interest" description="Disordered" evidence="1">
    <location>
        <begin position="1"/>
        <end position="49"/>
    </location>
</feature>
<evidence type="ECO:0000313" key="2">
    <source>
        <dbReference type="EMBL" id="RDX88247.1"/>
    </source>
</evidence>
<feature type="compositionally biased region" description="Basic and acidic residues" evidence="1">
    <location>
        <begin position="1"/>
        <end position="47"/>
    </location>
</feature>
<organism evidence="2 3">
    <name type="scientific">Mucuna pruriens</name>
    <name type="common">Velvet bean</name>
    <name type="synonym">Dolichos pruriens</name>
    <dbReference type="NCBI Taxonomy" id="157652"/>
    <lineage>
        <taxon>Eukaryota</taxon>
        <taxon>Viridiplantae</taxon>
        <taxon>Streptophyta</taxon>
        <taxon>Embryophyta</taxon>
        <taxon>Tracheophyta</taxon>
        <taxon>Spermatophyta</taxon>
        <taxon>Magnoliopsida</taxon>
        <taxon>eudicotyledons</taxon>
        <taxon>Gunneridae</taxon>
        <taxon>Pentapetalae</taxon>
        <taxon>rosids</taxon>
        <taxon>fabids</taxon>
        <taxon>Fabales</taxon>
        <taxon>Fabaceae</taxon>
        <taxon>Papilionoideae</taxon>
        <taxon>50 kb inversion clade</taxon>
        <taxon>NPAAA clade</taxon>
        <taxon>indigoferoid/millettioid clade</taxon>
        <taxon>Phaseoleae</taxon>
        <taxon>Mucuna</taxon>
    </lineage>
</organism>
<evidence type="ECO:0008006" key="4">
    <source>
        <dbReference type="Google" id="ProtNLM"/>
    </source>
</evidence>